<sequence length="370" mass="41171">MTRALLSPVRARGMRCTVLSLLLLLPMPGVSQRQSVAAFADSIRKACQIPELGYAVVSSARVVTLEVLGHKRANHSGRGQRSDRFRIGSNTKTVTSLLAARLVRRGTIAWHTKFFDLFPERQARSNPAYADLTLLQLLSLRAGLAGYTYTDARPTREQLPGNAREQRDGFIDWVLAQPPIPYPGTFHWSNPGYVLAGAMLEKASGKSYERLVAGLNRQLGTDFRFGQPNAADPAQPWGHDAELVPEPPGDNHKLDWLLAAGNINATLPDYARFIRLHLRGLRGKSRLLSAPEFAFLHYGLPEFAVGWFWHRDEQGRKVSFHRGNPGTFLTKVYICADEDKAYIFFANAQSEAAESGLTVLFEALARQYGR</sequence>
<dbReference type="GO" id="GO:0016020">
    <property type="term" value="C:membrane"/>
    <property type="evidence" value="ECO:0007669"/>
    <property type="project" value="UniProtKB-SubCell"/>
</dbReference>
<dbReference type="Pfam" id="PF00144">
    <property type="entry name" value="Beta-lactamase"/>
    <property type="match status" value="1"/>
</dbReference>
<comment type="subcellular location">
    <subcellularLocation>
        <location evidence="1">Membrane</location>
    </subcellularLocation>
</comment>
<dbReference type="InterPro" id="IPR050491">
    <property type="entry name" value="AmpC-like"/>
</dbReference>
<keyword evidence="2" id="KW-0472">Membrane</keyword>
<dbReference type="InterPro" id="IPR001466">
    <property type="entry name" value="Beta-lactam-related"/>
</dbReference>
<dbReference type="Gene3D" id="3.40.710.10">
    <property type="entry name" value="DD-peptidase/beta-lactamase superfamily"/>
    <property type="match status" value="1"/>
</dbReference>
<dbReference type="EMBL" id="CADCTQ010000228">
    <property type="protein sequence ID" value="CAA9262700.1"/>
    <property type="molecule type" value="Genomic_DNA"/>
</dbReference>
<dbReference type="SUPFAM" id="SSF56601">
    <property type="entry name" value="beta-lactamase/transpeptidase-like"/>
    <property type="match status" value="1"/>
</dbReference>
<protein>
    <submittedName>
        <fullName evidence="4">Beta-lactamase class C-like and penicillin binding proteins (PBPs) superfamily</fullName>
    </submittedName>
</protein>
<evidence type="ECO:0000256" key="2">
    <source>
        <dbReference type="ARBA" id="ARBA00023136"/>
    </source>
</evidence>
<evidence type="ECO:0000256" key="1">
    <source>
        <dbReference type="ARBA" id="ARBA00004370"/>
    </source>
</evidence>
<dbReference type="AlphaFoldDB" id="A0A6J4IWH9"/>
<feature type="domain" description="Beta-lactamase-related" evidence="3">
    <location>
        <begin position="40"/>
        <end position="353"/>
    </location>
</feature>
<evidence type="ECO:0000259" key="3">
    <source>
        <dbReference type="Pfam" id="PF00144"/>
    </source>
</evidence>
<organism evidence="4">
    <name type="scientific">uncultured Cytophagales bacterium</name>
    <dbReference type="NCBI Taxonomy" id="158755"/>
    <lineage>
        <taxon>Bacteria</taxon>
        <taxon>Pseudomonadati</taxon>
        <taxon>Bacteroidota</taxon>
        <taxon>Sphingobacteriia</taxon>
        <taxon>Sphingobacteriales</taxon>
        <taxon>environmental samples</taxon>
    </lineage>
</organism>
<gene>
    <name evidence="4" type="ORF">AVDCRST_MAG56-2619</name>
</gene>
<proteinExistence type="predicted"/>
<accession>A0A6J4IWH9</accession>
<dbReference type="PANTHER" id="PTHR46825:SF11">
    <property type="entry name" value="PENICILLIN-BINDING PROTEIN 4"/>
    <property type="match status" value="1"/>
</dbReference>
<evidence type="ECO:0000313" key="4">
    <source>
        <dbReference type="EMBL" id="CAA9262700.1"/>
    </source>
</evidence>
<reference evidence="4" key="1">
    <citation type="submission" date="2020-02" db="EMBL/GenBank/DDBJ databases">
        <authorList>
            <person name="Meier V. D."/>
        </authorList>
    </citation>
    <scope>NUCLEOTIDE SEQUENCE</scope>
    <source>
        <strain evidence="4">AVDCRST_MAG56</strain>
    </source>
</reference>
<dbReference type="PANTHER" id="PTHR46825">
    <property type="entry name" value="D-ALANYL-D-ALANINE-CARBOXYPEPTIDASE/ENDOPEPTIDASE AMPH"/>
    <property type="match status" value="1"/>
</dbReference>
<dbReference type="InterPro" id="IPR012338">
    <property type="entry name" value="Beta-lactam/transpept-like"/>
</dbReference>
<name>A0A6J4IWH9_9SPHI</name>